<evidence type="ECO:0000313" key="5">
    <source>
        <dbReference type="Proteomes" id="UP000676336"/>
    </source>
</evidence>
<dbReference type="Gene3D" id="1.10.167.10">
    <property type="entry name" value="Regulator of G-protein Signalling 4, domain 2"/>
    <property type="match status" value="1"/>
</dbReference>
<gene>
    <name evidence="4" type="ORF">SMN809_LOCUS4573</name>
</gene>
<dbReference type="Proteomes" id="UP000676336">
    <property type="component" value="Unassembled WGS sequence"/>
</dbReference>
<dbReference type="SUPFAM" id="SSF48097">
    <property type="entry name" value="Regulator of G-protein signaling, RGS"/>
    <property type="match status" value="1"/>
</dbReference>
<dbReference type="InterPro" id="IPR047016">
    <property type="entry name" value="RGS6/7/9/11"/>
</dbReference>
<accession>A0A8S2KP95</accession>
<dbReference type="GO" id="GO:0008277">
    <property type="term" value="P:regulation of G protein-coupled receptor signaling pathway"/>
    <property type="evidence" value="ECO:0007669"/>
    <property type="project" value="InterPro"/>
</dbReference>
<dbReference type="GO" id="GO:0009968">
    <property type="term" value="P:negative regulation of signal transduction"/>
    <property type="evidence" value="ECO:0007669"/>
    <property type="project" value="UniProtKB-KW"/>
</dbReference>
<feature type="region of interest" description="Disordered" evidence="2">
    <location>
        <begin position="186"/>
        <end position="218"/>
    </location>
</feature>
<protein>
    <recommendedName>
        <fullName evidence="3">RGS domain-containing protein</fullName>
    </recommendedName>
</protein>
<feature type="domain" description="RGS" evidence="3">
    <location>
        <begin position="46"/>
        <end position="161"/>
    </location>
</feature>
<evidence type="ECO:0000313" key="4">
    <source>
        <dbReference type="EMBL" id="CAF3861606.1"/>
    </source>
</evidence>
<dbReference type="EMBL" id="CAJOBI010001072">
    <property type="protein sequence ID" value="CAF3861606.1"/>
    <property type="molecule type" value="Genomic_DNA"/>
</dbReference>
<dbReference type="PANTHER" id="PTHR45746:SF6">
    <property type="entry name" value="LP21163P"/>
    <property type="match status" value="1"/>
</dbReference>
<keyword evidence="1" id="KW-0734">Signal transduction inhibitor</keyword>
<dbReference type="Pfam" id="PF00615">
    <property type="entry name" value="RGS"/>
    <property type="match status" value="1"/>
</dbReference>
<reference evidence="4" key="1">
    <citation type="submission" date="2021-02" db="EMBL/GenBank/DDBJ databases">
        <authorList>
            <person name="Nowell W R."/>
        </authorList>
    </citation>
    <scope>NUCLEOTIDE SEQUENCE</scope>
</reference>
<dbReference type="PANTHER" id="PTHR45746">
    <property type="entry name" value="LP21163P"/>
    <property type="match status" value="1"/>
</dbReference>
<sequence length="256" mass="29300">FSDYDPFLGHCPPSNPWLTSDTDRWNLMQPLVENPTQLRVRRWSFNCKELLSDPTGVREFMKFCKAEFSTESLNFYLHVQEIRNCPLSQMKQKAEVIYREHLAPNAPQEVNINDTIRTKIIKQLENPSREMFFEAEKHIIELMKKNSYPRFVQSEQYRNLLQTAPNPVPKKTGIFHFVKDNYFRTSSSSSEDEYDSDDSTHRGENTASLSNNVANKNQTGGTAVATTVNVTAAVTVVNTVSNQLTGSDGNKLNLRK</sequence>
<comment type="caution">
    <text evidence="4">The sequence shown here is derived from an EMBL/GenBank/DDBJ whole genome shotgun (WGS) entry which is preliminary data.</text>
</comment>
<dbReference type="InterPro" id="IPR044926">
    <property type="entry name" value="RGS_subdomain_2"/>
</dbReference>
<dbReference type="GO" id="GO:0005096">
    <property type="term" value="F:GTPase activator activity"/>
    <property type="evidence" value="ECO:0007669"/>
    <property type="project" value="TreeGrafter"/>
</dbReference>
<feature type="compositionally biased region" description="Polar residues" evidence="2">
    <location>
        <begin position="205"/>
        <end position="218"/>
    </location>
</feature>
<dbReference type="PROSITE" id="PS50132">
    <property type="entry name" value="RGS"/>
    <property type="match status" value="1"/>
</dbReference>
<dbReference type="GO" id="GO:0005737">
    <property type="term" value="C:cytoplasm"/>
    <property type="evidence" value="ECO:0007669"/>
    <property type="project" value="TreeGrafter"/>
</dbReference>
<dbReference type="InterPro" id="IPR016137">
    <property type="entry name" value="RGS"/>
</dbReference>
<dbReference type="SMART" id="SM00315">
    <property type="entry name" value="RGS"/>
    <property type="match status" value="1"/>
</dbReference>
<dbReference type="PRINTS" id="PR01301">
    <property type="entry name" value="RGSPROTEIN"/>
</dbReference>
<evidence type="ECO:0000256" key="2">
    <source>
        <dbReference type="SAM" id="MobiDB-lite"/>
    </source>
</evidence>
<organism evidence="4 5">
    <name type="scientific">Rotaria magnacalcarata</name>
    <dbReference type="NCBI Taxonomy" id="392030"/>
    <lineage>
        <taxon>Eukaryota</taxon>
        <taxon>Metazoa</taxon>
        <taxon>Spiralia</taxon>
        <taxon>Gnathifera</taxon>
        <taxon>Rotifera</taxon>
        <taxon>Eurotatoria</taxon>
        <taxon>Bdelloidea</taxon>
        <taxon>Philodinida</taxon>
        <taxon>Philodinidae</taxon>
        <taxon>Rotaria</taxon>
    </lineage>
</organism>
<evidence type="ECO:0000259" key="3">
    <source>
        <dbReference type="PROSITE" id="PS50132"/>
    </source>
</evidence>
<proteinExistence type="predicted"/>
<name>A0A8S2KP95_9BILA</name>
<feature type="non-terminal residue" evidence="4">
    <location>
        <position position="1"/>
    </location>
</feature>
<dbReference type="InterPro" id="IPR036305">
    <property type="entry name" value="RGS_sf"/>
</dbReference>
<dbReference type="AlphaFoldDB" id="A0A8S2KP95"/>
<evidence type="ECO:0000256" key="1">
    <source>
        <dbReference type="ARBA" id="ARBA00022700"/>
    </source>
</evidence>